<dbReference type="Proteomes" id="UP000589520">
    <property type="component" value="Unassembled WGS sequence"/>
</dbReference>
<feature type="transmembrane region" description="Helical" evidence="1">
    <location>
        <begin position="84"/>
        <end position="103"/>
    </location>
</feature>
<organism evidence="2 3">
    <name type="scientific">Granulicella arctica</name>
    <dbReference type="NCBI Taxonomy" id="940613"/>
    <lineage>
        <taxon>Bacteria</taxon>
        <taxon>Pseudomonadati</taxon>
        <taxon>Acidobacteriota</taxon>
        <taxon>Terriglobia</taxon>
        <taxon>Terriglobales</taxon>
        <taxon>Acidobacteriaceae</taxon>
        <taxon>Granulicella</taxon>
    </lineage>
</organism>
<protein>
    <submittedName>
        <fullName evidence="2">Uncharacterized protein</fullName>
    </submittedName>
</protein>
<accession>A0A7Y9PF53</accession>
<keyword evidence="1" id="KW-0472">Membrane</keyword>
<sequence>MSSRLHQTGLLFGFVLLWVSAQFLGAIGGPIAACICGALIGLLGTFAARFFSLLERPAWLLPLLLGGCSLLGIGITSLEHPLSSLSWLAAPLTILASGTIVVLQTLNRRRCGLCTRRLSPGALTFTCPRCALVVCDESCWSFEHRRCQLCVEHRVPLLSAQKQWWDRTLGPEATQGRCQVCMASFEQSDLRHCGRCRRLQCRDCWDNLNGECARCSWTIPDLPDSLQQIASSYNDARPSHQHE</sequence>
<comment type="caution">
    <text evidence="2">The sequence shown here is derived from an EMBL/GenBank/DDBJ whole genome shotgun (WGS) entry which is preliminary data.</text>
</comment>
<gene>
    <name evidence="2" type="ORF">HDF17_000949</name>
</gene>
<evidence type="ECO:0000313" key="2">
    <source>
        <dbReference type="EMBL" id="NYF78662.1"/>
    </source>
</evidence>
<proteinExistence type="predicted"/>
<evidence type="ECO:0000313" key="3">
    <source>
        <dbReference type="Proteomes" id="UP000589520"/>
    </source>
</evidence>
<name>A0A7Y9PF53_9BACT</name>
<dbReference type="RefSeq" id="WP_179488256.1">
    <property type="nucleotide sequence ID" value="NZ_JACCCW010000001.1"/>
</dbReference>
<dbReference type="EMBL" id="JACCCW010000001">
    <property type="protein sequence ID" value="NYF78662.1"/>
    <property type="molecule type" value="Genomic_DNA"/>
</dbReference>
<reference evidence="2 3" key="1">
    <citation type="submission" date="2020-07" db="EMBL/GenBank/DDBJ databases">
        <title>Genomic Encyclopedia of Type Strains, Phase IV (KMG-V): Genome sequencing to study the core and pangenomes of soil and plant-associated prokaryotes.</title>
        <authorList>
            <person name="Whitman W."/>
        </authorList>
    </citation>
    <scope>NUCLEOTIDE SEQUENCE [LARGE SCALE GENOMIC DNA]</scope>
    <source>
        <strain evidence="2 3">X4EP2</strain>
    </source>
</reference>
<keyword evidence="1" id="KW-0812">Transmembrane</keyword>
<keyword evidence="3" id="KW-1185">Reference proteome</keyword>
<dbReference type="AlphaFoldDB" id="A0A7Y9PF53"/>
<feature type="transmembrane region" description="Helical" evidence="1">
    <location>
        <begin position="31"/>
        <end position="51"/>
    </location>
</feature>
<feature type="transmembrane region" description="Helical" evidence="1">
    <location>
        <begin position="58"/>
        <end position="78"/>
    </location>
</feature>
<keyword evidence="1" id="KW-1133">Transmembrane helix</keyword>
<evidence type="ECO:0000256" key="1">
    <source>
        <dbReference type="SAM" id="Phobius"/>
    </source>
</evidence>